<name>A0A433QGC0_9FUNG</name>
<keyword evidence="4" id="KW-1185">Reference proteome</keyword>
<dbReference type="GO" id="GO:0005576">
    <property type="term" value="C:extracellular region"/>
    <property type="evidence" value="ECO:0007669"/>
    <property type="project" value="InterPro"/>
</dbReference>
<evidence type="ECO:0000256" key="1">
    <source>
        <dbReference type="SAM" id="SignalP"/>
    </source>
</evidence>
<dbReference type="PANTHER" id="PTHR10334">
    <property type="entry name" value="CYSTEINE-RICH SECRETORY PROTEIN-RELATED"/>
    <property type="match status" value="1"/>
</dbReference>
<dbReference type="InterPro" id="IPR014044">
    <property type="entry name" value="CAP_dom"/>
</dbReference>
<dbReference type="EMBL" id="RBNJ01006140">
    <property type="protein sequence ID" value="RUS28784.1"/>
    <property type="molecule type" value="Genomic_DNA"/>
</dbReference>
<keyword evidence="1" id="KW-0732">Signal</keyword>
<feature type="signal peptide" evidence="1">
    <location>
        <begin position="1"/>
        <end position="23"/>
    </location>
</feature>
<dbReference type="PRINTS" id="PR00838">
    <property type="entry name" value="V5ALLERGEN"/>
</dbReference>
<dbReference type="InterPro" id="IPR035940">
    <property type="entry name" value="CAP_sf"/>
</dbReference>
<dbReference type="Gene3D" id="3.40.33.10">
    <property type="entry name" value="CAP"/>
    <property type="match status" value="1"/>
</dbReference>
<reference evidence="3 4" key="1">
    <citation type="journal article" date="2018" name="New Phytol.">
        <title>Phylogenomics of Endogonaceae and evolution of mycorrhizas within Mucoromycota.</title>
        <authorList>
            <person name="Chang Y."/>
            <person name="Desiro A."/>
            <person name="Na H."/>
            <person name="Sandor L."/>
            <person name="Lipzen A."/>
            <person name="Clum A."/>
            <person name="Barry K."/>
            <person name="Grigoriev I.V."/>
            <person name="Martin F.M."/>
            <person name="Stajich J.E."/>
            <person name="Smith M.E."/>
            <person name="Bonito G."/>
            <person name="Spatafora J.W."/>
        </authorList>
    </citation>
    <scope>NUCLEOTIDE SEQUENCE [LARGE SCALE GENOMIC DNA]</scope>
    <source>
        <strain evidence="3 4">AD002</strain>
    </source>
</reference>
<comment type="caution">
    <text evidence="3">The sequence shown here is derived from an EMBL/GenBank/DDBJ whole genome shotgun (WGS) entry which is preliminary data.</text>
</comment>
<evidence type="ECO:0000313" key="4">
    <source>
        <dbReference type="Proteomes" id="UP000274822"/>
    </source>
</evidence>
<dbReference type="AlphaFoldDB" id="A0A433QGC0"/>
<evidence type="ECO:0000259" key="2">
    <source>
        <dbReference type="SMART" id="SM00198"/>
    </source>
</evidence>
<dbReference type="InterPro" id="IPR001283">
    <property type="entry name" value="CRISP-related"/>
</dbReference>
<protein>
    <submittedName>
        <fullName evidence="3">CAP domain-containing protein</fullName>
    </submittedName>
</protein>
<dbReference type="Proteomes" id="UP000274822">
    <property type="component" value="Unassembled WGS sequence"/>
</dbReference>
<accession>A0A433QGC0</accession>
<dbReference type="SMART" id="SM00198">
    <property type="entry name" value="SCP"/>
    <property type="match status" value="1"/>
</dbReference>
<evidence type="ECO:0000313" key="3">
    <source>
        <dbReference type="EMBL" id="RUS28784.1"/>
    </source>
</evidence>
<dbReference type="PROSITE" id="PS01009">
    <property type="entry name" value="CRISP_1"/>
    <property type="match status" value="1"/>
</dbReference>
<gene>
    <name evidence="3" type="ORF">BC938DRAFT_481450</name>
</gene>
<feature type="domain" description="SCP" evidence="2">
    <location>
        <begin position="34"/>
        <end position="177"/>
    </location>
</feature>
<dbReference type="InterPro" id="IPR018244">
    <property type="entry name" value="Allrgn_V5/Tpx1_CS"/>
</dbReference>
<dbReference type="Pfam" id="PF00188">
    <property type="entry name" value="CAP"/>
    <property type="match status" value="1"/>
</dbReference>
<proteinExistence type="predicted"/>
<dbReference type="InterPro" id="IPR002413">
    <property type="entry name" value="V5_allergen-like"/>
</dbReference>
<dbReference type="PRINTS" id="PR00837">
    <property type="entry name" value="V5TPXLIKE"/>
</dbReference>
<sequence length="194" mass="21049">MVNLTFLATALMSTLILAELATGAPTASKATLGTWENQVLTQTNMHRAHHSAPKVTWNSTMQAFAQNWVNGCKFKHSGSPKYGENIWAVGSSGGAPNPPGSTPVDSWYSEVKYYDYNKPGVLSGPNGEEIGHFTALVWVATTQIGCAKAACPKGTIWADYDAEFVSCNYYVPGNMYGPNNDVSYFKKNVLPYHA</sequence>
<dbReference type="SUPFAM" id="SSF55797">
    <property type="entry name" value="PR-1-like"/>
    <property type="match status" value="1"/>
</dbReference>
<organism evidence="3 4">
    <name type="scientific">Jimgerdemannia flammicorona</name>
    <dbReference type="NCBI Taxonomy" id="994334"/>
    <lineage>
        <taxon>Eukaryota</taxon>
        <taxon>Fungi</taxon>
        <taxon>Fungi incertae sedis</taxon>
        <taxon>Mucoromycota</taxon>
        <taxon>Mucoromycotina</taxon>
        <taxon>Endogonomycetes</taxon>
        <taxon>Endogonales</taxon>
        <taxon>Endogonaceae</taxon>
        <taxon>Jimgerdemannia</taxon>
    </lineage>
</organism>
<feature type="chain" id="PRO_5019513837" evidence="1">
    <location>
        <begin position="24"/>
        <end position="194"/>
    </location>
</feature>